<dbReference type="EMBL" id="JAEVFJ010000017">
    <property type="protein sequence ID" value="KAH8100119.1"/>
    <property type="molecule type" value="Genomic_DNA"/>
</dbReference>
<protein>
    <recommendedName>
        <fullName evidence="5">Transmembrane protein</fullName>
    </recommendedName>
</protein>
<organism evidence="3 4">
    <name type="scientific">Cristinia sonorae</name>
    <dbReference type="NCBI Taxonomy" id="1940300"/>
    <lineage>
        <taxon>Eukaryota</taxon>
        <taxon>Fungi</taxon>
        <taxon>Dikarya</taxon>
        <taxon>Basidiomycota</taxon>
        <taxon>Agaricomycotina</taxon>
        <taxon>Agaricomycetes</taxon>
        <taxon>Agaricomycetidae</taxon>
        <taxon>Agaricales</taxon>
        <taxon>Pleurotineae</taxon>
        <taxon>Stephanosporaceae</taxon>
        <taxon>Cristinia</taxon>
    </lineage>
</organism>
<name>A0A8K0XPC1_9AGAR</name>
<feature type="transmembrane region" description="Helical" evidence="2">
    <location>
        <begin position="105"/>
        <end position="127"/>
    </location>
</feature>
<evidence type="ECO:0000313" key="3">
    <source>
        <dbReference type="EMBL" id="KAH8100119.1"/>
    </source>
</evidence>
<dbReference type="Proteomes" id="UP000813824">
    <property type="component" value="Unassembled WGS sequence"/>
</dbReference>
<proteinExistence type="predicted"/>
<reference evidence="3" key="1">
    <citation type="journal article" date="2021" name="New Phytol.">
        <title>Evolutionary innovations through gain and loss of genes in the ectomycorrhizal Boletales.</title>
        <authorList>
            <person name="Wu G."/>
            <person name="Miyauchi S."/>
            <person name="Morin E."/>
            <person name="Kuo A."/>
            <person name="Drula E."/>
            <person name="Varga T."/>
            <person name="Kohler A."/>
            <person name="Feng B."/>
            <person name="Cao Y."/>
            <person name="Lipzen A."/>
            <person name="Daum C."/>
            <person name="Hundley H."/>
            <person name="Pangilinan J."/>
            <person name="Johnson J."/>
            <person name="Barry K."/>
            <person name="LaButti K."/>
            <person name="Ng V."/>
            <person name="Ahrendt S."/>
            <person name="Min B."/>
            <person name="Choi I.G."/>
            <person name="Park H."/>
            <person name="Plett J.M."/>
            <person name="Magnuson J."/>
            <person name="Spatafora J.W."/>
            <person name="Nagy L.G."/>
            <person name="Henrissat B."/>
            <person name="Grigoriev I.V."/>
            <person name="Yang Z.L."/>
            <person name="Xu J."/>
            <person name="Martin F.M."/>
        </authorList>
    </citation>
    <scope>NUCLEOTIDE SEQUENCE</scope>
    <source>
        <strain evidence="3">KKN 215</strain>
    </source>
</reference>
<keyword evidence="4" id="KW-1185">Reference proteome</keyword>
<accession>A0A8K0XPC1</accession>
<keyword evidence="2" id="KW-0472">Membrane</keyword>
<gene>
    <name evidence="3" type="ORF">BXZ70DRAFT_1008627</name>
</gene>
<evidence type="ECO:0008006" key="5">
    <source>
        <dbReference type="Google" id="ProtNLM"/>
    </source>
</evidence>
<evidence type="ECO:0000256" key="2">
    <source>
        <dbReference type="SAM" id="Phobius"/>
    </source>
</evidence>
<feature type="region of interest" description="Disordered" evidence="1">
    <location>
        <begin position="138"/>
        <end position="174"/>
    </location>
</feature>
<comment type="caution">
    <text evidence="3">The sequence shown here is derived from an EMBL/GenBank/DDBJ whole genome shotgun (WGS) entry which is preliminary data.</text>
</comment>
<feature type="compositionally biased region" description="Polar residues" evidence="1">
    <location>
        <begin position="140"/>
        <end position="149"/>
    </location>
</feature>
<sequence>MSSNIMAAATSVASPATVANDAQPPIVYFLQLLQQFLSATFALTGYIAPTVRGILSILLKPISTASTPVIYLFAPVFVLTNILFEVFVLTPYYVLAYVLHAVYPLYVLVGTAFICACAVGLGARLVIYGAKLLLLEPQSEKSQPPSIRVTQPDEDMKPRRKVPKRVSIKEERYS</sequence>
<feature type="transmembrane region" description="Helical" evidence="2">
    <location>
        <begin position="29"/>
        <end position="48"/>
    </location>
</feature>
<feature type="transmembrane region" description="Helical" evidence="2">
    <location>
        <begin position="69"/>
        <end position="93"/>
    </location>
</feature>
<keyword evidence="2" id="KW-0812">Transmembrane</keyword>
<evidence type="ECO:0000256" key="1">
    <source>
        <dbReference type="SAM" id="MobiDB-lite"/>
    </source>
</evidence>
<keyword evidence="2" id="KW-1133">Transmembrane helix</keyword>
<dbReference type="OrthoDB" id="3366475at2759"/>
<evidence type="ECO:0000313" key="4">
    <source>
        <dbReference type="Proteomes" id="UP000813824"/>
    </source>
</evidence>
<dbReference type="AlphaFoldDB" id="A0A8K0XPC1"/>